<comment type="caution">
    <text evidence="1">The sequence shown here is derived from an EMBL/GenBank/DDBJ whole genome shotgun (WGS) entry which is preliminary data.</text>
</comment>
<dbReference type="AlphaFoldDB" id="A0A0A6PCC3"/>
<protein>
    <submittedName>
        <fullName evidence="1">Uncharacterized protein</fullName>
    </submittedName>
</protein>
<dbReference type="EMBL" id="JSZA02000026">
    <property type="protein sequence ID" value="KHD07987.1"/>
    <property type="molecule type" value="Genomic_DNA"/>
</dbReference>
<keyword evidence="2" id="KW-1185">Reference proteome</keyword>
<gene>
    <name evidence="1" type="ORF">PN36_08845</name>
</gene>
<dbReference type="Proteomes" id="UP000030428">
    <property type="component" value="Unassembled WGS sequence"/>
</dbReference>
<name>A0A0A6PCC3_9GAMM</name>
<sequence length="317" mass="37511">MDFLLNELSLHSQYHSERDFFESLKLIMACEKTIKDAGYHLYCSRELILREIMNGVEFRQAIKNTGDRNFIQFIVNWLSKNGPFWEEKRQHLEDDYFECQTEVVTNHTLAEAAWRIANKHECHTVSFEPSDFNCSPLEVVWHQSDEKAILVQNFWQLLALTKFLKESLKPAKNWNDLINQCIKRYTNLTFADNLLDNLEPEPFSRTIAERIQVLLSYVNELNGCFDENGQLNKHGKEIIKNYFQGAKALFTDESETNKQHFKEMLTFRKPHTDEKIFCPFHGKIKAGRQYRIHFNWPKEKPTNPLYIVYIGPKITKH</sequence>
<evidence type="ECO:0000313" key="1">
    <source>
        <dbReference type="EMBL" id="KHD07987.1"/>
    </source>
</evidence>
<reference evidence="1 2" key="1">
    <citation type="journal article" date="2016" name="Front. Microbiol.">
        <title>Single-Cell (Meta-)Genomics of a Dimorphic Candidatus Thiomargarita nelsonii Reveals Genomic Plasticity.</title>
        <authorList>
            <person name="Flood B.E."/>
            <person name="Fliss P."/>
            <person name="Jones D.S."/>
            <person name="Dick G.J."/>
            <person name="Jain S."/>
            <person name="Kaster A.K."/>
            <person name="Winkel M."/>
            <person name="Mussmann M."/>
            <person name="Bailey J."/>
        </authorList>
    </citation>
    <scope>NUCLEOTIDE SEQUENCE [LARGE SCALE GENOMIC DNA]</scope>
    <source>
        <strain evidence="1">Hydrate Ridge</strain>
    </source>
</reference>
<organism evidence="1 2">
    <name type="scientific">Candidatus Thiomargarita nelsonii</name>
    <dbReference type="NCBI Taxonomy" id="1003181"/>
    <lineage>
        <taxon>Bacteria</taxon>
        <taxon>Pseudomonadati</taxon>
        <taxon>Pseudomonadota</taxon>
        <taxon>Gammaproteobacteria</taxon>
        <taxon>Thiotrichales</taxon>
        <taxon>Thiotrichaceae</taxon>
        <taxon>Thiomargarita</taxon>
    </lineage>
</organism>
<proteinExistence type="predicted"/>
<accession>A0A0A6PCC3</accession>
<evidence type="ECO:0000313" key="2">
    <source>
        <dbReference type="Proteomes" id="UP000030428"/>
    </source>
</evidence>